<evidence type="ECO:0000313" key="1">
    <source>
        <dbReference type="EMBL" id="MBB5065380.1"/>
    </source>
</evidence>
<dbReference type="EMBL" id="JACHIO010000016">
    <property type="protein sequence ID" value="MBB5065380.1"/>
    <property type="molecule type" value="Genomic_DNA"/>
</dbReference>
<proteinExistence type="predicted"/>
<dbReference type="Proteomes" id="UP000584867">
    <property type="component" value="Unassembled WGS sequence"/>
</dbReference>
<name>A0A7W7ZSR4_9BACT</name>
<dbReference type="AlphaFoldDB" id="A0A7W7ZSR4"/>
<sequence length="55" mass="6196">MFSSASPKIVILRLRTSRTLRGAQSKDPEGFSFTHNLRTFSTTEVQARALEVEKV</sequence>
<comment type="caution">
    <text evidence="1">The sequence shown here is derived from an EMBL/GenBank/DDBJ whole genome shotgun (WGS) entry which is preliminary data.</text>
</comment>
<evidence type="ECO:0000313" key="2">
    <source>
        <dbReference type="Proteomes" id="UP000584867"/>
    </source>
</evidence>
<organism evidence="1 2">
    <name type="scientific">Granulicella mallensis</name>
    <dbReference type="NCBI Taxonomy" id="940614"/>
    <lineage>
        <taxon>Bacteria</taxon>
        <taxon>Pseudomonadati</taxon>
        <taxon>Acidobacteriota</taxon>
        <taxon>Terriglobia</taxon>
        <taxon>Terriglobales</taxon>
        <taxon>Acidobacteriaceae</taxon>
        <taxon>Granulicella</taxon>
    </lineage>
</organism>
<reference evidence="1 2" key="1">
    <citation type="submission" date="2020-08" db="EMBL/GenBank/DDBJ databases">
        <title>Genomic Encyclopedia of Type Strains, Phase IV (KMG-V): Genome sequencing to study the core and pangenomes of soil and plant-associated prokaryotes.</title>
        <authorList>
            <person name="Whitman W."/>
        </authorList>
    </citation>
    <scope>NUCLEOTIDE SEQUENCE [LARGE SCALE GENOMIC DNA]</scope>
    <source>
        <strain evidence="1 2">X5P3</strain>
    </source>
</reference>
<gene>
    <name evidence="1" type="ORF">HDF15_003748</name>
</gene>
<protein>
    <submittedName>
        <fullName evidence="1">Uncharacterized protein</fullName>
    </submittedName>
</protein>
<accession>A0A7W7ZSR4</accession>